<evidence type="ECO:0000313" key="8">
    <source>
        <dbReference type="EMBL" id="PRT54577.1"/>
    </source>
</evidence>
<dbReference type="SMART" id="SM00544">
    <property type="entry name" value="MA3"/>
    <property type="match status" value="1"/>
</dbReference>
<gene>
    <name evidence="8" type="ORF">B9G98_02197</name>
</gene>
<evidence type="ECO:0000259" key="7">
    <source>
        <dbReference type="PROSITE" id="PS51366"/>
    </source>
</evidence>
<dbReference type="STRING" id="45607.A0A2T0FHZ1"/>
<dbReference type="Proteomes" id="UP000238350">
    <property type="component" value="Unassembled WGS sequence"/>
</dbReference>
<sequence>MFIGKITFTRLVLSLCQEKDNRELAVVVAVVNSELPGIGEFVLTHLVQLFKENVKSSLNVALFVADLYNHGMARLELVAQMILLLRYFEVPDTIKVLARVHQKTDVRDYLEEKVGVPVYDAFDLDLVMDKYKHRHHLDIDASAEPLSKHEHEWLDAEKWADIQQLILGLPKPEDEPVQQEVLREAPAQAAETQHIVDMTQNEDVDFKKQVYLVVMSALSAEEATHKVLRMRKNARAVVSVLIEMARREKISNPMYGNIGYRLCRLVDQDWRLSFEEEFAEQYNQMQEYETNQIRNIGTLYGYLLASDSLDWQCLAAVNLTIDGSTPSTRIFLQSVFEEMRSEMGMEAVVRRLKEPDLAAIGIFPEALDDKKFARDFFRAINMAPIADLLRARINAASA</sequence>
<dbReference type="EMBL" id="NDIQ01000021">
    <property type="protein sequence ID" value="PRT54577.1"/>
    <property type="molecule type" value="Genomic_DNA"/>
</dbReference>
<evidence type="ECO:0000256" key="3">
    <source>
        <dbReference type="ARBA" id="ARBA00022664"/>
    </source>
</evidence>
<feature type="domain" description="MI" evidence="7">
    <location>
        <begin position="205"/>
        <end position="319"/>
    </location>
</feature>
<comment type="similarity">
    <text evidence="2">Belongs to the CWC22 family.</text>
</comment>
<dbReference type="InterPro" id="IPR003891">
    <property type="entry name" value="Initiation_fac_eIF4g_MI"/>
</dbReference>
<evidence type="ECO:0000256" key="6">
    <source>
        <dbReference type="ARBA" id="ARBA00040804"/>
    </source>
</evidence>
<reference evidence="8 9" key="1">
    <citation type="submission" date="2017-04" db="EMBL/GenBank/DDBJ databases">
        <title>Genome sequencing of [Candida] sorbophila.</title>
        <authorList>
            <person name="Ahn J.O."/>
        </authorList>
    </citation>
    <scope>NUCLEOTIDE SEQUENCE [LARGE SCALE GENOMIC DNA]</scope>
    <source>
        <strain evidence="8 9">DS02</strain>
    </source>
</reference>
<dbReference type="GO" id="GO:0005634">
    <property type="term" value="C:nucleus"/>
    <property type="evidence" value="ECO:0007669"/>
    <property type="project" value="UniProtKB-SubCell"/>
</dbReference>
<keyword evidence="5" id="KW-0539">Nucleus</keyword>
<accession>A0A2T0FHZ1</accession>
<comment type="subcellular location">
    <subcellularLocation>
        <location evidence="1">Nucleus</location>
    </subcellularLocation>
</comment>
<organism evidence="8 9">
    <name type="scientific">Wickerhamiella sorbophila</name>
    <dbReference type="NCBI Taxonomy" id="45607"/>
    <lineage>
        <taxon>Eukaryota</taxon>
        <taxon>Fungi</taxon>
        <taxon>Dikarya</taxon>
        <taxon>Ascomycota</taxon>
        <taxon>Saccharomycotina</taxon>
        <taxon>Dipodascomycetes</taxon>
        <taxon>Dipodascales</taxon>
        <taxon>Trichomonascaceae</taxon>
        <taxon>Wickerhamiella</taxon>
    </lineage>
</organism>
<keyword evidence="9" id="KW-1185">Reference proteome</keyword>
<evidence type="ECO:0000313" key="9">
    <source>
        <dbReference type="Proteomes" id="UP000238350"/>
    </source>
</evidence>
<evidence type="ECO:0000256" key="5">
    <source>
        <dbReference type="ARBA" id="ARBA00023242"/>
    </source>
</evidence>
<proteinExistence type="inferred from homology"/>
<keyword evidence="3" id="KW-0507">mRNA processing</keyword>
<dbReference type="OrthoDB" id="3938623at2759"/>
<dbReference type="AlphaFoldDB" id="A0A2T0FHZ1"/>
<dbReference type="Pfam" id="PF02847">
    <property type="entry name" value="MA3"/>
    <property type="match status" value="1"/>
</dbReference>
<dbReference type="PROSITE" id="PS51366">
    <property type="entry name" value="MI"/>
    <property type="match status" value="1"/>
</dbReference>
<evidence type="ECO:0000256" key="4">
    <source>
        <dbReference type="ARBA" id="ARBA00023187"/>
    </source>
</evidence>
<dbReference type="InterPro" id="IPR016024">
    <property type="entry name" value="ARM-type_fold"/>
</dbReference>
<dbReference type="PANTHER" id="PTHR18034:SF3">
    <property type="entry name" value="PRE-MRNA-SPLICING FACTOR CWC22 HOMOLOG"/>
    <property type="match status" value="1"/>
</dbReference>
<dbReference type="GeneID" id="36515945"/>
<evidence type="ECO:0000256" key="2">
    <source>
        <dbReference type="ARBA" id="ARBA00006856"/>
    </source>
</evidence>
<comment type="caution">
    <text evidence="8">The sequence shown here is derived from an EMBL/GenBank/DDBJ whole genome shotgun (WGS) entry which is preliminary data.</text>
</comment>
<keyword evidence="4" id="KW-0508">mRNA splicing</keyword>
<dbReference type="PANTHER" id="PTHR18034">
    <property type="entry name" value="CELL CYCLE CONTROL PROTEIN CWF22-RELATED"/>
    <property type="match status" value="1"/>
</dbReference>
<dbReference type="RefSeq" id="XP_024664522.1">
    <property type="nucleotide sequence ID" value="XM_024808754.1"/>
</dbReference>
<dbReference type="SUPFAM" id="SSF48371">
    <property type="entry name" value="ARM repeat"/>
    <property type="match status" value="1"/>
</dbReference>
<dbReference type="InterPro" id="IPR050781">
    <property type="entry name" value="CWC22_splicing_factor"/>
</dbReference>
<dbReference type="GO" id="GO:0003723">
    <property type="term" value="F:RNA binding"/>
    <property type="evidence" value="ECO:0007669"/>
    <property type="project" value="TreeGrafter"/>
</dbReference>
<name>A0A2T0FHZ1_9ASCO</name>
<protein>
    <recommendedName>
        <fullName evidence="6">Pre-mRNA-splicing factor CWC22</fullName>
    </recommendedName>
</protein>
<evidence type="ECO:0000256" key="1">
    <source>
        <dbReference type="ARBA" id="ARBA00004123"/>
    </source>
</evidence>